<dbReference type="Proteomes" id="UP001329505">
    <property type="component" value="Unassembled WGS sequence"/>
</dbReference>
<proteinExistence type="predicted"/>
<dbReference type="RefSeq" id="WP_312660735.1">
    <property type="nucleotide sequence ID" value="NZ_JAUEGC010000016.1"/>
</dbReference>
<name>A0ABU7GRM6_9PSED</name>
<reference evidence="1 2" key="1">
    <citation type="submission" date="2024-01" db="EMBL/GenBank/DDBJ databases">
        <title>Unpublished Manusciprt.</title>
        <authorList>
            <person name="Duman M."/>
            <person name="Valdes E.G."/>
            <person name="Ajmi N."/>
            <person name="Altun S."/>
            <person name="Saticioglu I.B."/>
        </authorList>
    </citation>
    <scope>NUCLEOTIDE SEQUENCE [LARGE SCALE GENOMIC DNA]</scope>
    <source>
        <strain evidence="1 2">139P</strain>
    </source>
</reference>
<evidence type="ECO:0000313" key="2">
    <source>
        <dbReference type="Proteomes" id="UP001329505"/>
    </source>
</evidence>
<organism evidence="1 2">
    <name type="scientific">Pseudomonas soli</name>
    <dbReference type="NCBI Taxonomy" id="1306993"/>
    <lineage>
        <taxon>Bacteria</taxon>
        <taxon>Pseudomonadati</taxon>
        <taxon>Pseudomonadota</taxon>
        <taxon>Gammaproteobacteria</taxon>
        <taxon>Pseudomonadales</taxon>
        <taxon>Pseudomonadaceae</taxon>
        <taxon>Pseudomonas</taxon>
    </lineage>
</organism>
<protein>
    <submittedName>
        <fullName evidence="1">Uncharacterized protein</fullName>
    </submittedName>
</protein>
<comment type="caution">
    <text evidence="1">The sequence shown here is derived from an EMBL/GenBank/DDBJ whole genome shotgun (WGS) entry which is preliminary data.</text>
</comment>
<gene>
    <name evidence="1" type="ORF">V0R55_15320</name>
</gene>
<dbReference type="EMBL" id="JAZDQQ010000012">
    <property type="protein sequence ID" value="MEE1881537.1"/>
    <property type="molecule type" value="Genomic_DNA"/>
</dbReference>
<accession>A0ABU7GRM6</accession>
<evidence type="ECO:0000313" key="1">
    <source>
        <dbReference type="EMBL" id="MEE1881537.1"/>
    </source>
</evidence>
<keyword evidence="2" id="KW-1185">Reference proteome</keyword>
<sequence>MSKEVQVTHYRTERFTLTKEELMEALREKYGDEPIFSNGQIDMVTHQQLFQPTDETQIYFKEALPGHTG</sequence>